<dbReference type="PANTHER" id="PTHR23513:SF6">
    <property type="entry name" value="MAJOR FACILITATOR SUPERFAMILY ASSOCIATED DOMAIN-CONTAINING PROTEIN"/>
    <property type="match status" value="1"/>
</dbReference>
<comment type="caution">
    <text evidence="7">The sequence shown here is derived from an EMBL/GenBank/DDBJ whole genome shotgun (WGS) entry which is preliminary data.</text>
</comment>
<feature type="transmembrane region" description="Helical" evidence="6">
    <location>
        <begin position="48"/>
        <end position="68"/>
    </location>
</feature>
<evidence type="ECO:0000256" key="2">
    <source>
        <dbReference type="ARBA" id="ARBA00022475"/>
    </source>
</evidence>
<dbReference type="Gene3D" id="1.20.1250.20">
    <property type="entry name" value="MFS general substrate transporter like domains"/>
    <property type="match status" value="1"/>
</dbReference>
<feature type="transmembrane region" description="Helical" evidence="6">
    <location>
        <begin position="256"/>
        <end position="275"/>
    </location>
</feature>
<evidence type="ECO:0000256" key="3">
    <source>
        <dbReference type="ARBA" id="ARBA00022692"/>
    </source>
</evidence>
<dbReference type="Pfam" id="PF07690">
    <property type="entry name" value="MFS_1"/>
    <property type="match status" value="1"/>
</dbReference>
<feature type="transmembrane region" description="Helical" evidence="6">
    <location>
        <begin position="75"/>
        <end position="97"/>
    </location>
</feature>
<evidence type="ECO:0000256" key="5">
    <source>
        <dbReference type="ARBA" id="ARBA00023136"/>
    </source>
</evidence>
<proteinExistence type="predicted"/>
<dbReference type="CDD" id="cd06173">
    <property type="entry name" value="MFS_MefA_like"/>
    <property type="match status" value="1"/>
</dbReference>
<evidence type="ECO:0000256" key="4">
    <source>
        <dbReference type="ARBA" id="ARBA00022989"/>
    </source>
</evidence>
<evidence type="ECO:0000313" key="7">
    <source>
        <dbReference type="EMBL" id="MFB5191260.1"/>
    </source>
</evidence>
<accession>A0ABV5AG61</accession>
<comment type="subcellular location">
    <subcellularLocation>
        <location evidence="1">Cell membrane</location>
        <topology evidence="1">Multi-pass membrane protein</topology>
    </subcellularLocation>
</comment>
<keyword evidence="2" id="KW-1003">Cell membrane</keyword>
<evidence type="ECO:0000256" key="1">
    <source>
        <dbReference type="ARBA" id="ARBA00004651"/>
    </source>
</evidence>
<dbReference type="PANTHER" id="PTHR23513">
    <property type="entry name" value="INTEGRAL MEMBRANE EFFLUX PROTEIN-RELATED"/>
    <property type="match status" value="1"/>
</dbReference>
<feature type="transmembrane region" description="Helical" evidence="6">
    <location>
        <begin position="12"/>
        <end position="36"/>
    </location>
</feature>
<dbReference type="Proteomes" id="UP001579974">
    <property type="component" value="Unassembled WGS sequence"/>
</dbReference>
<keyword evidence="5 6" id="KW-0472">Membrane</keyword>
<dbReference type="RefSeq" id="WP_275473876.1">
    <property type="nucleotide sequence ID" value="NZ_CP162940.1"/>
</dbReference>
<dbReference type="InterPro" id="IPR036259">
    <property type="entry name" value="MFS_trans_sf"/>
</dbReference>
<keyword evidence="4 6" id="KW-1133">Transmembrane helix</keyword>
<keyword evidence="3 6" id="KW-0812">Transmembrane</keyword>
<evidence type="ECO:0000313" key="8">
    <source>
        <dbReference type="Proteomes" id="UP001579974"/>
    </source>
</evidence>
<name>A0ABV5AG61_9BACL</name>
<organism evidence="7 8">
    <name type="scientific">Alicyclobacillus fastidiosus</name>
    <dbReference type="NCBI Taxonomy" id="392011"/>
    <lineage>
        <taxon>Bacteria</taxon>
        <taxon>Bacillati</taxon>
        <taxon>Bacillota</taxon>
        <taxon>Bacilli</taxon>
        <taxon>Bacillales</taxon>
        <taxon>Alicyclobacillaceae</taxon>
        <taxon>Alicyclobacillus</taxon>
    </lineage>
</organism>
<evidence type="ECO:0000256" key="6">
    <source>
        <dbReference type="SAM" id="Phobius"/>
    </source>
</evidence>
<feature type="transmembrane region" description="Helical" evidence="6">
    <location>
        <begin position="287"/>
        <end position="305"/>
    </location>
</feature>
<dbReference type="EMBL" id="JBDXSU010000010">
    <property type="protein sequence ID" value="MFB5191260.1"/>
    <property type="molecule type" value="Genomic_DNA"/>
</dbReference>
<dbReference type="SUPFAM" id="SSF103473">
    <property type="entry name" value="MFS general substrate transporter"/>
    <property type="match status" value="1"/>
</dbReference>
<protein>
    <submittedName>
        <fullName evidence="7">MFS transporter</fullName>
    </submittedName>
</protein>
<feature type="transmembrane region" description="Helical" evidence="6">
    <location>
        <begin position="349"/>
        <end position="369"/>
    </location>
</feature>
<reference evidence="7 8" key="1">
    <citation type="journal article" date="2024" name="Int. J. Mol. Sci.">
        <title>Exploration of Alicyclobacillus spp. Genome in Search of Antibiotic Resistance.</title>
        <authorList>
            <person name="Bucka-Kolendo J."/>
            <person name="Kiousi D.E."/>
            <person name="Dekowska A."/>
            <person name="Mikolajczuk-Szczyrba A."/>
            <person name="Karadedos D.M."/>
            <person name="Michael P."/>
            <person name="Galanis A."/>
            <person name="Sokolowska B."/>
        </authorList>
    </citation>
    <scope>NUCLEOTIDE SEQUENCE [LARGE SCALE GENOMIC DNA]</scope>
    <source>
        <strain evidence="7 8">KKP 3000</strain>
    </source>
</reference>
<feature type="transmembrane region" description="Helical" evidence="6">
    <location>
        <begin position="375"/>
        <end position="394"/>
    </location>
</feature>
<gene>
    <name evidence="7" type="ORF">KKP3000_000030</name>
</gene>
<sequence>MSLSIWKNRDFVWLVSGRTISQVGTAITTFVIPWLLLQLTGSATQTGIAFAIGFLPYILISLPAGVWADRLNRKLLMVLSDIGRLLLLASIPLVHFASGSLPLCLLYATQAGISALSAIFDAAYDSCIPNLVHPRHLHEANNAMQTAVSLSRVVGPILGGVAMSAMGSVNALILDVISYTLSVVASLAIASPFSTSPARTRMGSVWEDAREGIQVVFAIPALRNMMVFTAFVNFVGPGMDVALLYRMQHELHLTSRWAGIAMTGLPAGMLLGAVVNRLFGKRLDIGSWLILSTCLQVLPPILLAYTSNPMAISLIQMGIGILLVAWNVQIVTLRQTLIPDHLRGRALSVFRLSAWISIPIGDAMAGSLSQRFGSAPYFLFAAAILSTVAVLSIMTRLHRTVVSNTADRAC</sequence>
<keyword evidence="8" id="KW-1185">Reference proteome</keyword>
<dbReference type="InterPro" id="IPR011701">
    <property type="entry name" value="MFS"/>
</dbReference>
<feature type="transmembrane region" description="Helical" evidence="6">
    <location>
        <begin position="215"/>
        <end position="236"/>
    </location>
</feature>
<feature type="transmembrane region" description="Helical" evidence="6">
    <location>
        <begin position="311"/>
        <end position="328"/>
    </location>
</feature>
<feature type="transmembrane region" description="Helical" evidence="6">
    <location>
        <begin position="176"/>
        <end position="194"/>
    </location>
</feature>